<dbReference type="Pfam" id="PF00355">
    <property type="entry name" value="Rieske"/>
    <property type="match status" value="1"/>
</dbReference>
<dbReference type="PROSITE" id="PS51296">
    <property type="entry name" value="RIESKE"/>
    <property type="match status" value="1"/>
</dbReference>
<evidence type="ECO:0000256" key="5">
    <source>
        <dbReference type="ARBA" id="ARBA00023014"/>
    </source>
</evidence>
<dbReference type="RefSeq" id="WP_104303345.1">
    <property type="nucleotide sequence ID" value="NZ_PSNX01000013.1"/>
</dbReference>
<dbReference type="Gene3D" id="2.102.10.10">
    <property type="entry name" value="Rieske [2Fe-2S] iron-sulphur domain"/>
    <property type="match status" value="1"/>
</dbReference>
<proteinExistence type="predicted"/>
<dbReference type="GO" id="GO:0016491">
    <property type="term" value="F:oxidoreductase activity"/>
    <property type="evidence" value="ECO:0007669"/>
    <property type="project" value="UniProtKB-KW"/>
</dbReference>
<feature type="domain" description="Rieske" evidence="6">
    <location>
        <begin position="6"/>
        <end position="109"/>
    </location>
</feature>
<dbReference type="Pfam" id="PF19112">
    <property type="entry name" value="VanA_C"/>
    <property type="match status" value="1"/>
</dbReference>
<keyword evidence="8" id="KW-1185">Reference proteome</keyword>
<dbReference type="AlphaFoldDB" id="A0A2S5SS11"/>
<evidence type="ECO:0000313" key="7">
    <source>
        <dbReference type="EMBL" id="PPE65522.1"/>
    </source>
</evidence>
<accession>A0A2S5SS11</accession>
<dbReference type="InterPro" id="IPR015881">
    <property type="entry name" value="ARHD_Rieske_2Fe_2S"/>
</dbReference>
<organism evidence="7 8">
    <name type="scientific">Caldimonas caldifontis</name>
    <dbReference type="NCBI Taxonomy" id="1452508"/>
    <lineage>
        <taxon>Bacteria</taxon>
        <taxon>Pseudomonadati</taxon>
        <taxon>Pseudomonadota</taxon>
        <taxon>Betaproteobacteria</taxon>
        <taxon>Burkholderiales</taxon>
        <taxon>Sphaerotilaceae</taxon>
        <taxon>Caldimonas</taxon>
    </lineage>
</organism>
<evidence type="ECO:0000256" key="2">
    <source>
        <dbReference type="ARBA" id="ARBA00022723"/>
    </source>
</evidence>
<dbReference type="InterPro" id="IPR017941">
    <property type="entry name" value="Rieske_2Fe-2S"/>
</dbReference>
<sequence length="319" mass="35452">MESTLWHPVCASDDLGAAPLAVRLLERDLVLWRDAGGQARAFNDQCPHRGARLSLGRVQGDLLECPYHGWRFEGSGQCVAIPAAPEFTPPAGHRVGCFDVAETAGLVWVRLEASEAALPTIDGEDDPRLRKLTVGPYDVATSAPRIVENFLDLSHFGFVHEGWLGDREHVAQVPYQVSESAAGLLATGCRAWQPQSNRLAQQGSEVEYTYTVPGPYRAMLTKLPQAQSGYRDVIHLFVCPIEPERSRVWFRLALTDFDSSDDDLRAFQHTIFTQDQPVLESQRPRRLPLSGGELHSAADRLSTAYRRYLRQQGITFGVC</sequence>
<dbReference type="CDD" id="cd03469">
    <property type="entry name" value="Rieske_RO_Alpha_N"/>
    <property type="match status" value="1"/>
</dbReference>
<gene>
    <name evidence="7" type="ORF">C1704_13915</name>
</gene>
<dbReference type="InterPro" id="IPR044043">
    <property type="entry name" value="VanA_C_cat"/>
</dbReference>
<comment type="caution">
    <text evidence="7">The sequence shown here is derived from an EMBL/GenBank/DDBJ whole genome shotgun (WGS) entry which is preliminary data.</text>
</comment>
<keyword evidence="5" id="KW-0411">Iron-sulfur</keyword>
<keyword evidence="2" id="KW-0479">Metal-binding</keyword>
<evidence type="ECO:0000313" key="8">
    <source>
        <dbReference type="Proteomes" id="UP000238605"/>
    </source>
</evidence>
<keyword evidence="3" id="KW-0560">Oxidoreductase</keyword>
<evidence type="ECO:0000256" key="4">
    <source>
        <dbReference type="ARBA" id="ARBA00023004"/>
    </source>
</evidence>
<dbReference type="OrthoDB" id="9790995at2"/>
<dbReference type="GO" id="GO:0051537">
    <property type="term" value="F:2 iron, 2 sulfur cluster binding"/>
    <property type="evidence" value="ECO:0007669"/>
    <property type="project" value="UniProtKB-KW"/>
</dbReference>
<dbReference type="SUPFAM" id="SSF55961">
    <property type="entry name" value="Bet v1-like"/>
    <property type="match status" value="1"/>
</dbReference>
<name>A0A2S5SS11_9BURK</name>
<dbReference type="PROSITE" id="PS00570">
    <property type="entry name" value="RING_HYDROXYL_ALPHA"/>
    <property type="match status" value="1"/>
</dbReference>
<evidence type="ECO:0000256" key="1">
    <source>
        <dbReference type="ARBA" id="ARBA00022714"/>
    </source>
</evidence>
<keyword evidence="1" id="KW-0001">2Fe-2S</keyword>
<keyword evidence="4" id="KW-0408">Iron</keyword>
<dbReference type="PANTHER" id="PTHR21266">
    <property type="entry name" value="IRON-SULFUR DOMAIN CONTAINING PROTEIN"/>
    <property type="match status" value="1"/>
</dbReference>
<evidence type="ECO:0000259" key="6">
    <source>
        <dbReference type="PROSITE" id="PS51296"/>
    </source>
</evidence>
<protein>
    <submittedName>
        <fullName evidence="7">(2Fe-2S)-binding protein</fullName>
    </submittedName>
</protein>
<dbReference type="PANTHER" id="PTHR21266:SF60">
    <property type="entry name" value="3-KETOSTEROID-9-ALPHA-MONOOXYGENASE, OXYGENASE COMPONENT"/>
    <property type="match status" value="1"/>
</dbReference>
<dbReference type="Gene3D" id="3.90.380.10">
    <property type="entry name" value="Naphthalene 1,2-dioxygenase Alpha Subunit, Chain A, domain 1"/>
    <property type="match status" value="1"/>
</dbReference>
<dbReference type="InterPro" id="IPR050584">
    <property type="entry name" value="Cholesterol_7-desaturase"/>
</dbReference>
<dbReference type="EMBL" id="PSNX01000013">
    <property type="protein sequence ID" value="PPE65522.1"/>
    <property type="molecule type" value="Genomic_DNA"/>
</dbReference>
<dbReference type="Proteomes" id="UP000238605">
    <property type="component" value="Unassembled WGS sequence"/>
</dbReference>
<evidence type="ECO:0000256" key="3">
    <source>
        <dbReference type="ARBA" id="ARBA00023002"/>
    </source>
</evidence>
<dbReference type="SUPFAM" id="SSF50022">
    <property type="entry name" value="ISP domain"/>
    <property type="match status" value="1"/>
</dbReference>
<dbReference type="InterPro" id="IPR036922">
    <property type="entry name" value="Rieske_2Fe-2S_sf"/>
</dbReference>
<dbReference type="GO" id="GO:0005506">
    <property type="term" value="F:iron ion binding"/>
    <property type="evidence" value="ECO:0007669"/>
    <property type="project" value="InterPro"/>
</dbReference>
<reference evidence="7 8" key="1">
    <citation type="submission" date="2018-02" db="EMBL/GenBank/DDBJ databases">
        <title>Reclassifiation of [Polyangium] brachysporum DSM 7029 as Guopingzhaonella breviflexa gen. nov., sp. nov., a member of the family Comamonadaceae.</title>
        <authorList>
            <person name="Tang B."/>
        </authorList>
    </citation>
    <scope>NUCLEOTIDE SEQUENCE [LARGE SCALE GENOMIC DNA]</scope>
    <source>
        <strain evidence="7 8">BCRC 80649</strain>
    </source>
</reference>